<dbReference type="PROSITE" id="PS51717">
    <property type="entry name" value="G_VLIG"/>
    <property type="match status" value="1"/>
</dbReference>
<dbReference type="SMART" id="SM00327">
    <property type="entry name" value="VWA"/>
    <property type="match status" value="1"/>
</dbReference>
<evidence type="ECO:0000259" key="3">
    <source>
        <dbReference type="PROSITE" id="PS51717"/>
    </source>
</evidence>
<name>A0A8S1Q1I4_9CILI</name>
<accession>A0A8S1Q1I4</accession>
<feature type="domain" description="VWFA" evidence="2">
    <location>
        <begin position="2513"/>
        <end position="2575"/>
    </location>
</feature>
<dbReference type="PROSITE" id="PS50234">
    <property type="entry name" value="VWFA"/>
    <property type="match status" value="1"/>
</dbReference>
<organism evidence="4 5">
    <name type="scientific">Paramecium sonneborni</name>
    <dbReference type="NCBI Taxonomy" id="65129"/>
    <lineage>
        <taxon>Eukaryota</taxon>
        <taxon>Sar</taxon>
        <taxon>Alveolata</taxon>
        <taxon>Ciliophora</taxon>
        <taxon>Intramacronucleata</taxon>
        <taxon>Oligohymenophorea</taxon>
        <taxon>Peniculida</taxon>
        <taxon>Parameciidae</taxon>
        <taxon>Paramecium</taxon>
    </lineage>
</organism>
<feature type="coiled-coil region" evidence="1">
    <location>
        <begin position="1680"/>
        <end position="1707"/>
    </location>
</feature>
<keyword evidence="5" id="KW-1185">Reference proteome</keyword>
<dbReference type="EMBL" id="CAJJDN010000091">
    <property type="protein sequence ID" value="CAD8108663.1"/>
    <property type="molecule type" value="Genomic_DNA"/>
</dbReference>
<dbReference type="PANTHER" id="PTHR14819">
    <property type="entry name" value="GTP-BINDING"/>
    <property type="match status" value="1"/>
</dbReference>
<evidence type="ECO:0000256" key="1">
    <source>
        <dbReference type="SAM" id="Coils"/>
    </source>
</evidence>
<dbReference type="CDD" id="cd00198">
    <property type="entry name" value="vWFA"/>
    <property type="match status" value="1"/>
</dbReference>
<feature type="coiled-coil region" evidence="1">
    <location>
        <begin position="1141"/>
        <end position="1202"/>
    </location>
</feature>
<dbReference type="OrthoDB" id="8954335at2759"/>
<comment type="caution">
    <text evidence="4">The sequence shown here is derived from an EMBL/GenBank/DDBJ whole genome shotgun (WGS) entry which is preliminary data.</text>
</comment>
<sequence length="2699" mass="320373">MIYLSSYNKTLEFQSILEDKQKAIIKSEDVYQRILKDFFNLLTCQDKEILINQLLAIYPQNEFYQQMKKQIKDENPQMGVLELLLSIFSDNHSKVNQENYEFNDKLQEMIIEQNWINLQEILNPKFMQYNLGPNLIKKLREHNFKIIDLIHQCQDDHFQLNSIMLINLLFFIYLPENIGITQEEKILIYQFLTEILGQVWLQFEYYISSFQDNKIKRLFLNLSGDFTKLKSKLDESINQILQVDIDSNSFEILQDLILERLPIDLQLQEIFYLACIYVFYIGLSQTPQILNQKLQKLNKFLEAKQLQRPLIAPELTLAIAKFQEEQMNFLGRFSKFKINNYNSIFYHLFHSNLLYLNKKQHIVNLSFQYYCQFSKVLNLLCYIEEKDKRKIASLMSQLIKMQQIEEIIIELKKHVDAFPNNGLIILFRITQEILNFEFDLYLILKQYIYNPIRSSQIQFIIKLYYSQSQSYQDFDQLLTQAINLEWDLIKNNPIKYMMVDNILQHYLQNCISICTCPFQILRKIYEGMLDPTKKTPLVITYQQLLNLFDDDEVHKFTILNQQQQITSEDYVFSFKILLQLYRCFQTALEKKLFMISLDKIILLKNMYCIENLIQISNEQYEVEFITIIIQMMYEWKQNNISKLSRLAEELYIKDSNIYERFLSKFNFFQKNQLKPESILKQTKYNIYPNNLNITLEEFNISLILLSQQQQLVLVQNWINDVKDSKTFRQLIPFFFNIIKRGESSTQFLSLINREIKKNVTQFKKYGHFNQKALFQIFYLNSNIELQVILLKLMSKQYPIPLLYRAPFDNQWTDDKVIFNVNTIYVHQESFSIINFSLEENQSRIGKTELINKIFYKQAKFEILDNNRLNSSTIDIMYDFEFNDTRRLSIADAHGFIPLSKLDSILPLFNMWIIQLDGEKQIENTIQKLNQLRSFKNKDKVVCFLIRNQSMNLSNSSINEINDLQIEYHSVCDLSDKNLNQQMIDEEIEQVSHFLLSRIDKNNKSKHKTQNEYIQLIKNECNEEQFKGILDSLNLFQTIEQELEVLIQKEDGFYHQNAFPIRSIDWKIKQKKESFQLIQQDKECQNNQQEIKSSIQELENQKNKQQPTQLINLFCKMLQQSNYYLLYLQFVEKIRNFNDHHNYKLQEQNQCINDSIQRLKKEKEALRLNEQNKQISPELMEQRSQKQKEIQQLINELRTNQEIISKRNIGIELFWREIISQKKLCNDSKIDIDPAKIVKEMIQKGESFEFLDGDQLNIDQLFLTQLIQNFNNQGEEKVLVLSILGPQSSGKSTILNKIFGCHFWTSVGRCTKGIYLQLLKIHNTEYFDNLFDYLIILDTEGLQSPNQEDPEFDKRIALFVLSISNIIIVNVKGDITIQFRSLIEMCMFTLGQMKSFTNKKQITWCFNQNNDVNNQAPFLAQLQQIATNLNKEYNNNQESDEIVDYNETLGITTENISILGFASIEKLWKKNENNGIYSNWRQLIINGTFSEEAYQYAISVIKAYVEKCKNSKSNNQELTVQMEDLKCFIQKIDTNWRSISNLPDLLEFSELIQHQQNEYTRQYIDQITRNSNFPDKISYILKIRQQIEQKNQRISKIILDEIRSEQVTMMKAEFDRIKSQLNEKLLSFKNEKQISKKVYIKYQNIIKDRITSEISAYHLQINSEIKAQEAILYKKKGFNKIYKFIENLNQNENELKQYKDNESLLNKSFNQLWNEIEKEHSQEQEKMFTEYCDSIFKVIQAEFKKYLLKSQEQYKEDFMIKLIKQKPEQQEFLQQLSIMQSQLDQIQFISLEQSQKTYQYNENFALTISQKVKAMNQENSILQISNFYRWKLTFFYLKKKDLEEYMKDKFIEELKNYVKKDQTKQQKKAIKEFLDFFIIFQYQITEENLDKLDKGFKFINTKDDSLDVCREQFEISLKFFQKNCNQLMKNQQYQDEIFPITSNFDFNVFKTKHFQNNKYLLKVIEEVVPDFNVQNKDFFNFIDKKNDLKSKSVFKNQIVNIITELMNETKGWNKMYGQVHLLILQEITNDNSNVMQSQINDITKIPQYTPFLITRIMEKIKLKIKEFNQNFSYFGVMLNDLGERCVCNFAIFAIWRLFCFGEWQSTQISIEELQSQKDEQFKKFSADVLQNKQQQSKISGVTLANNIINFAIEIFYLKYGVESSKIFEKYKSESCYDVIKQLDSDILESKDIKVNNDEIFKYISNQTEYLENHIKKKVQNIKIELQNKIIQQLQRDLKYHLEKVEANTKYLYDCTIDFTQAEGYFIGLNNSKEAPTLLFKIVLNCLSGKESTEYSSMIPKDKQDAFSTTNYHKFDQLTSALQNQDGEIQILLHFIRGFKDRIREQITNIDKLTVDIAKLDIQDAIEKIKLTQIGCLEVCPMCKRKCDSDIEDNNHIHQCKNGHQLRGMAGVLIGFHPSLYTCEEIQDDYQIQELENNSTKTWSQIKQIYHTWQFKCLQKEQQQLLKEKYMKIWNNDIGKMICIQLSKKLGNEVYYTPKQEVELSKHQNYVGASHFILILDDSGSMQGEKFNSAKTGLISFLYEISHNAQSRVTIIIFNSSARCVVDYEQPSPSKQEQYIKYMGGGTDFNQAFLLAYQKISNNNNYHNFESLSIFFYTDGAAPFPGKAIGEFQKLPSDLKSKLKIIACTEEKEQLESLEKIVEFFQKECQSGQLNPSMKPIQIGKVWIESISNKTHQIKKC</sequence>
<gene>
    <name evidence="4" type="ORF">PSON_ATCC_30995.1.T0910187</name>
</gene>
<dbReference type="PANTHER" id="PTHR14819:SF25">
    <property type="entry name" value="CHROMOSOME UNDETERMINED SCAFFOLD_52, WHOLE GENOME SHOTGUN SEQUENCE"/>
    <property type="match status" value="1"/>
</dbReference>
<dbReference type="InterPro" id="IPR002035">
    <property type="entry name" value="VWF_A"/>
</dbReference>
<dbReference type="Proteomes" id="UP000692954">
    <property type="component" value="Unassembled WGS sequence"/>
</dbReference>
<evidence type="ECO:0000313" key="4">
    <source>
        <dbReference type="EMBL" id="CAD8108663.1"/>
    </source>
</evidence>
<dbReference type="GO" id="GO:0005525">
    <property type="term" value="F:GTP binding"/>
    <property type="evidence" value="ECO:0007669"/>
    <property type="project" value="InterPro"/>
</dbReference>
<evidence type="ECO:0008006" key="6">
    <source>
        <dbReference type="Google" id="ProtNLM"/>
    </source>
</evidence>
<protein>
    <recommendedName>
        <fullName evidence="6">VLIG-type G domain-containing protein</fullName>
    </recommendedName>
</protein>
<dbReference type="Pfam" id="PF13519">
    <property type="entry name" value="VWA_2"/>
    <property type="match status" value="1"/>
</dbReference>
<feature type="domain" description="VLIG-type G" evidence="3">
    <location>
        <begin position="1274"/>
        <end position="1529"/>
    </location>
</feature>
<dbReference type="InterPro" id="IPR030383">
    <property type="entry name" value="G_VLIG_dom"/>
</dbReference>
<evidence type="ECO:0000259" key="2">
    <source>
        <dbReference type="PROSITE" id="PS50234"/>
    </source>
</evidence>
<proteinExistence type="predicted"/>
<reference evidence="4" key="1">
    <citation type="submission" date="2021-01" db="EMBL/GenBank/DDBJ databases">
        <authorList>
            <consortium name="Genoscope - CEA"/>
            <person name="William W."/>
        </authorList>
    </citation>
    <scope>NUCLEOTIDE SEQUENCE</scope>
</reference>
<keyword evidence="1" id="KW-0175">Coiled coil</keyword>
<dbReference type="Pfam" id="PF25683">
    <property type="entry name" value="URGCP_GTPase"/>
    <property type="match status" value="1"/>
</dbReference>
<dbReference type="InterPro" id="IPR052986">
    <property type="entry name" value="VLIG_GTPase"/>
</dbReference>
<evidence type="ECO:0000313" key="5">
    <source>
        <dbReference type="Proteomes" id="UP000692954"/>
    </source>
</evidence>